<proteinExistence type="predicted"/>
<feature type="transmembrane region" description="Helical" evidence="6">
    <location>
        <begin position="60"/>
        <end position="82"/>
    </location>
</feature>
<feature type="transmembrane region" description="Helical" evidence="6">
    <location>
        <begin position="33"/>
        <end position="53"/>
    </location>
</feature>
<comment type="subcellular location">
    <subcellularLocation>
        <location evidence="1">Cell membrane</location>
        <topology evidence="1">Multi-pass membrane protein</topology>
    </subcellularLocation>
</comment>
<dbReference type="STRING" id="1618207.UM93_11340"/>
<evidence type="ECO:0000256" key="6">
    <source>
        <dbReference type="SAM" id="Phobius"/>
    </source>
</evidence>
<feature type="transmembrane region" description="Helical" evidence="6">
    <location>
        <begin position="220"/>
        <end position="241"/>
    </location>
</feature>
<dbReference type="EMBL" id="CP011005">
    <property type="protein sequence ID" value="AJT41958.1"/>
    <property type="molecule type" value="Genomic_DNA"/>
</dbReference>
<gene>
    <name evidence="7" type="ORF">UM93_11340</name>
</gene>
<name>A0A0D4C046_9MICC</name>
<keyword evidence="3 6" id="KW-0812">Transmembrane</keyword>
<evidence type="ECO:0000256" key="4">
    <source>
        <dbReference type="ARBA" id="ARBA00022989"/>
    </source>
</evidence>
<accession>A0A0D4C046</accession>
<evidence type="ECO:0000256" key="2">
    <source>
        <dbReference type="ARBA" id="ARBA00022475"/>
    </source>
</evidence>
<evidence type="ECO:0000256" key="3">
    <source>
        <dbReference type="ARBA" id="ARBA00022692"/>
    </source>
</evidence>
<dbReference type="HOGENOM" id="CLU_054944_1_1_11"/>
<dbReference type="PATRIC" id="fig|1618207.4.peg.2298"/>
<feature type="transmembrane region" description="Helical" evidence="6">
    <location>
        <begin position="94"/>
        <end position="118"/>
    </location>
</feature>
<protein>
    <submittedName>
        <fullName evidence="7">Membrane protein</fullName>
    </submittedName>
</protein>
<keyword evidence="8" id="KW-1185">Reference proteome</keyword>
<feature type="transmembrane region" description="Helical" evidence="6">
    <location>
        <begin position="145"/>
        <end position="164"/>
    </location>
</feature>
<keyword evidence="4 6" id="KW-1133">Transmembrane helix</keyword>
<dbReference type="KEGG" id="ari:UM93_11340"/>
<evidence type="ECO:0000256" key="5">
    <source>
        <dbReference type="ARBA" id="ARBA00023136"/>
    </source>
</evidence>
<keyword evidence="2" id="KW-1003">Cell membrane</keyword>
<reference evidence="7 8" key="1">
    <citation type="journal article" date="2015" name="Genome Announc.">
        <title>Complete Genome Sequencing of Protease-Producing Novel Arthrobacter sp. Strain IHBB 11108 Using PacBio Single-Molecule Real-Time Sequencing Technology.</title>
        <authorList>
            <person name="Kiran S."/>
            <person name="Swarnkar M.K."/>
            <person name="Pal M."/>
            <person name="Thakur R."/>
            <person name="Tewari R."/>
            <person name="Singh A.K."/>
            <person name="Gulati A."/>
        </authorList>
    </citation>
    <scope>NUCLEOTIDE SEQUENCE [LARGE SCALE GENOMIC DNA]</scope>
    <source>
        <strain evidence="7 8">IHBB 11108</strain>
    </source>
</reference>
<dbReference type="OrthoDB" id="5241646at2"/>
<organism evidence="7 8">
    <name type="scientific">Psychromicrobium lacuslunae</name>
    <dbReference type="NCBI Taxonomy" id="1618207"/>
    <lineage>
        <taxon>Bacteria</taxon>
        <taxon>Bacillati</taxon>
        <taxon>Actinomycetota</taxon>
        <taxon>Actinomycetes</taxon>
        <taxon>Micrococcales</taxon>
        <taxon>Micrococcaceae</taxon>
        <taxon>Psychromicrobium</taxon>
    </lineage>
</organism>
<dbReference type="GO" id="GO:0005886">
    <property type="term" value="C:plasma membrane"/>
    <property type="evidence" value="ECO:0007669"/>
    <property type="project" value="UniProtKB-SubCell"/>
</dbReference>
<dbReference type="RefSeq" id="WP_045075663.1">
    <property type="nucleotide sequence ID" value="NZ_CP011005.1"/>
</dbReference>
<feature type="transmembrane region" description="Helical" evidence="6">
    <location>
        <begin position="261"/>
        <end position="282"/>
    </location>
</feature>
<dbReference type="Pfam" id="PF09678">
    <property type="entry name" value="Caa3_CtaG"/>
    <property type="match status" value="1"/>
</dbReference>
<dbReference type="Proteomes" id="UP000061839">
    <property type="component" value="Chromosome"/>
</dbReference>
<keyword evidence="5 6" id="KW-0472">Membrane</keyword>
<evidence type="ECO:0000313" key="7">
    <source>
        <dbReference type="EMBL" id="AJT41958.1"/>
    </source>
</evidence>
<evidence type="ECO:0000313" key="8">
    <source>
        <dbReference type="Proteomes" id="UP000061839"/>
    </source>
</evidence>
<dbReference type="InterPro" id="IPR019108">
    <property type="entry name" value="Caa3_assmbl_CtaG-rel"/>
</dbReference>
<evidence type="ECO:0000256" key="1">
    <source>
        <dbReference type="ARBA" id="ARBA00004651"/>
    </source>
</evidence>
<dbReference type="AlphaFoldDB" id="A0A0D4C046"/>
<feature type="transmembrane region" description="Helical" evidence="6">
    <location>
        <begin position="176"/>
        <end position="199"/>
    </location>
</feature>
<sequence length="322" mass="35258">MPPSSDFNGPAWLPVAPPSLSEYLAPHLQPVPLIPLLATLAAALYLCGAIRLWRQGRHWSVLHTASFVTGCLLIMVVMGAGIEGYGVKMFSVFMFQQLTLMMAAPPLLVFGAPGRLLLRSAAHHGLGRLALSAALTALRSRWSRLVLHPAVMIPLFLLSFYGLYLSGIAQALLPSWPGHVALELLFLISGILFTVPLISTDPLPRRQSHGGQLIDLFSEMPLHAFFGVIVMMSTAPLVPFFDTPPESWGINPMADQGIAGGLAWSYGELPSLLLLMLILVRWRRDDLRLARRQDALAEEPAELTAYNEYLQGIARNQQRPSG</sequence>